<feature type="domain" description="ACT" evidence="19">
    <location>
        <begin position="360"/>
        <end position="428"/>
    </location>
</feature>
<evidence type="ECO:0000256" key="14">
    <source>
        <dbReference type="ARBA" id="ARBA00023154"/>
    </source>
</evidence>
<evidence type="ECO:0000256" key="17">
    <source>
        <dbReference type="RuleBase" id="RU004249"/>
    </source>
</evidence>
<dbReference type="PROSITE" id="PS51671">
    <property type="entry name" value="ACT"/>
    <property type="match status" value="4"/>
</dbReference>
<evidence type="ECO:0000313" key="20">
    <source>
        <dbReference type="EMBL" id="GET38440.1"/>
    </source>
</evidence>
<organism evidence="20 21">
    <name type="scientific">Microseira wollei NIES-4236</name>
    <dbReference type="NCBI Taxonomy" id="2530354"/>
    <lineage>
        <taxon>Bacteria</taxon>
        <taxon>Bacillati</taxon>
        <taxon>Cyanobacteriota</taxon>
        <taxon>Cyanophyceae</taxon>
        <taxon>Oscillatoriophycideae</taxon>
        <taxon>Aerosakkonematales</taxon>
        <taxon>Aerosakkonemataceae</taxon>
        <taxon>Microseira</taxon>
    </lineage>
</organism>
<dbReference type="CDD" id="cd04923">
    <property type="entry name" value="ACT_AK-LysC-DapG-like_2"/>
    <property type="match status" value="2"/>
</dbReference>
<dbReference type="GO" id="GO:0009090">
    <property type="term" value="P:homoserine biosynthetic process"/>
    <property type="evidence" value="ECO:0007669"/>
    <property type="project" value="TreeGrafter"/>
</dbReference>
<keyword evidence="11 20" id="KW-0418">Kinase</keyword>
<dbReference type="NCBIfam" id="TIGR00656">
    <property type="entry name" value="asp_kin_monofn"/>
    <property type="match status" value="1"/>
</dbReference>
<evidence type="ECO:0000256" key="2">
    <source>
        <dbReference type="ARBA" id="ARBA00004766"/>
    </source>
</evidence>
<dbReference type="Pfam" id="PF22468">
    <property type="entry name" value="ACT_9"/>
    <property type="match status" value="2"/>
</dbReference>
<dbReference type="Gene3D" id="3.30.2130.10">
    <property type="entry name" value="VC0802-like"/>
    <property type="match status" value="2"/>
</dbReference>
<keyword evidence="13" id="KW-0220">Diaminopimelate biosynthesis</keyword>
<evidence type="ECO:0000256" key="8">
    <source>
        <dbReference type="ARBA" id="ARBA00022679"/>
    </source>
</evidence>
<keyword evidence="9" id="KW-0677">Repeat</keyword>
<evidence type="ECO:0000256" key="13">
    <source>
        <dbReference type="ARBA" id="ARBA00022915"/>
    </source>
</evidence>
<feature type="compositionally biased region" description="Polar residues" evidence="18">
    <location>
        <begin position="430"/>
        <end position="441"/>
    </location>
</feature>
<dbReference type="SUPFAM" id="SSF53633">
    <property type="entry name" value="Carbamate kinase-like"/>
    <property type="match status" value="1"/>
</dbReference>
<dbReference type="NCBIfam" id="NF005656">
    <property type="entry name" value="PRK07431.1"/>
    <property type="match status" value="1"/>
</dbReference>
<feature type="region of interest" description="Disordered" evidence="18">
    <location>
        <begin position="422"/>
        <end position="455"/>
    </location>
</feature>
<comment type="similarity">
    <text evidence="5">Belongs to the aspartokinase family.</text>
</comment>
<comment type="function">
    <text evidence="1">Catalyzes the phosphorylation of the beta-carboxyl group of aspartic acid with ATP to yield 4-phospho-L-aspartate, which is involved in the branched biosynthetic pathway leading to the biosynthesis of amino acids threonine, isoleucine and methionine.</text>
</comment>
<evidence type="ECO:0000256" key="18">
    <source>
        <dbReference type="SAM" id="MobiDB-lite"/>
    </source>
</evidence>
<feature type="domain" description="ACT" evidence="19">
    <location>
        <begin position="553"/>
        <end position="621"/>
    </location>
</feature>
<evidence type="ECO:0000256" key="7">
    <source>
        <dbReference type="ARBA" id="ARBA00022605"/>
    </source>
</evidence>
<dbReference type="AlphaFoldDB" id="A0AAV3XEA1"/>
<dbReference type="InterPro" id="IPR054352">
    <property type="entry name" value="ACT_Aspartokinase"/>
</dbReference>
<keyword evidence="21" id="KW-1185">Reference proteome</keyword>
<feature type="domain" description="ACT" evidence="19">
    <location>
        <begin position="273"/>
        <end position="340"/>
    </location>
</feature>
<proteinExistence type="inferred from homology"/>
<feature type="domain" description="ACT" evidence="19">
    <location>
        <begin position="468"/>
        <end position="551"/>
    </location>
</feature>
<dbReference type="InterPro" id="IPR041740">
    <property type="entry name" value="AKii-LysC-BS"/>
</dbReference>
<accession>A0AAV3XEA1</accession>
<dbReference type="GO" id="GO:0005829">
    <property type="term" value="C:cytosol"/>
    <property type="evidence" value="ECO:0007669"/>
    <property type="project" value="TreeGrafter"/>
</dbReference>
<name>A0AAV3XEA1_9CYAN</name>
<comment type="pathway">
    <text evidence="2 17">Amino-acid biosynthesis; L-lysine biosynthesis via DAP pathway; (S)-tetrahydrodipicolinate from L-aspartate: step 1/4.</text>
</comment>
<evidence type="ECO:0000256" key="3">
    <source>
        <dbReference type="ARBA" id="ARBA00004986"/>
    </source>
</evidence>
<evidence type="ECO:0000256" key="4">
    <source>
        <dbReference type="ARBA" id="ARBA00005139"/>
    </source>
</evidence>
<keyword evidence="14" id="KW-0457">Lysine biosynthesis</keyword>
<dbReference type="EMBL" id="BLAY01000045">
    <property type="protein sequence ID" value="GET38440.1"/>
    <property type="molecule type" value="Genomic_DNA"/>
</dbReference>
<dbReference type="Pfam" id="PF01842">
    <property type="entry name" value="ACT"/>
    <property type="match status" value="1"/>
</dbReference>
<dbReference type="GO" id="GO:0019877">
    <property type="term" value="P:diaminopimelate biosynthetic process"/>
    <property type="evidence" value="ECO:0007669"/>
    <property type="project" value="UniProtKB-KW"/>
</dbReference>
<dbReference type="EC" id="2.7.2.4" evidence="6"/>
<comment type="pathway">
    <text evidence="4 17">Amino-acid biosynthesis; L-threonine biosynthesis; L-threonine from L-aspartate: step 1/5.</text>
</comment>
<dbReference type="InterPro" id="IPR045865">
    <property type="entry name" value="ACT-like_dom_sf"/>
</dbReference>
<gene>
    <name evidence="20" type="ORF">MiSe_31980</name>
</gene>
<comment type="subunit">
    <text evidence="16">Tetramer consisting of 2 isoforms Alpha (catalytic and regulation) and of a homodimer of 2 isoforms Beta (regulation).</text>
</comment>
<dbReference type="GO" id="GO:0009089">
    <property type="term" value="P:lysine biosynthetic process via diaminopimelate"/>
    <property type="evidence" value="ECO:0007669"/>
    <property type="project" value="InterPro"/>
</dbReference>
<evidence type="ECO:0000256" key="16">
    <source>
        <dbReference type="ARBA" id="ARBA00063835"/>
    </source>
</evidence>
<dbReference type="Gene3D" id="3.40.1160.10">
    <property type="entry name" value="Acetylglutamate kinase-like"/>
    <property type="match status" value="1"/>
</dbReference>
<dbReference type="InterPro" id="IPR001341">
    <property type="entry name" value="Asp_kinase"/>
</dbReference>
<dbReference type="Pfam" id="PF00696">
    <property type="entry name" value="AA_kinase"/>
    <property type="match status" value="1"/>
</dbReference>
<keyword evidence="12" id="KW-0067">ATP-binding</keyword>
<dbReference type="InterPro" id="IPR018042">
    <property type="entry name" value="Aspartate_kinase_CS"/>
</dbReference>
<protein>
    <recommendedName>
        <fullName evidence="6">aspartate kinase</fullName>
        <ecNumber evidence="6">2.7.2.4</ecNumber>
    </recommendedName>
</protein>
<keyword evidence="7 17" id="KW-0028">Amino-acid biosynthesis</keyword>
<dbReference type="InterPro" id="IPR001048">
    <property type="entry name" value="Asp/Glu/Uridylate_kinase"/>
</dbReference>
<evidence type="ECO:0000256" key="12">
    <source>
        <dbReference type="ARBA" id="ARBA00022840"/>
    </source>
</evidence>
<evidence type="ECO:0000256" key="5">
    <source>
        <dbReference type="ARBA" id="ARBA00010122"/>
    </source>
</evidence>
<dbReference type="CDD" id="cd04913">
    <property type="entry name" value="ACT_AKii-LysC-BS-like_1"/>
    <property type="match status" value="2"/>
</dbReference>
<dbReference type="NCBIfam" id="TIGR00657">
    <property type="entry name" value="asp_kinases"/>
    <property type="match status" value="1"/>
</dbReference>
<dbReference type="InterPro" id="IPR002912">
    <property type="entry name" value="ACT_dom"/>
</dbReference>
<reference evidence="20" key="1">
    <citation type="submission" date="2019-10" db="EMBL/GenBank/DDBJ databases">
        <title>Draft genome sequece of Microseira wollei NIES-4236.</title>
        <authorList>
            <person name="Yamaguchi H."/>
            <person name="Suzuki S."/>
            <person name="Kawachi M."/>
        </authorList>
    </citation>
    <scope>NUCLEOTIDE SEQUENCE</scope>
    <source>
        <strain evidence="20">NIES-4236</strain>
    </source>
</reference>
<dbReference type="FunFam" id="3.40.1160.10:FF:000002">
    <property type="entry name" value="Aspartokinase"/>
    <property type="match status" value="1"/>
</dbReference>
<dbReference type="InterPro" id="IPR005260">
    <property type="entry name" value="Asp_kin_monofn"/>
</dbReference>
<dbReference type="FunFam" id="3.30.2130.10:FF:000001">
    <property type="entry name" value="Bifunctional aspartokinase/homoserine dehydrogenase"/>
    <property type="match status" value="2"/>
</dbReference>
<dbReference type="SUPFAM" id="SSF55021">
    <property type="entry name" value="ACT-like"/>
    <property type="match status" value="4"/>
</dbReference>
<dbReference type="NCBIfam" id="NF005154">
    <property type="entry name" value="PRK06635.1-2"/>
    <property type="match status" value="1"/>
</dbReference>
<comment type="pathway">
    <text evidence="3 17">Amino-acid biosynthesis; L-methionine biosynthesis via de novo pathway; L-homoserine from L-aspartate: step 1/3.</text>
</comment>
<dbReference type="PROSITE" id="PS00324">
    <property type="entry name" value="ASPARTOKINASE"/>
    <property type="match status" value="1"/>
</dbReference>
<evidence type="ECO:0000256" key="1">
    <source>
        <dbReference type="ARBA" id="ARBA00003121"/>
    </source>
</evidence>
<sequence length="621" mass="65036">MALIVQKYGGTSVGSVERIQSVAQRVLKAVSAGNSLVVVVSAMGKTTDGLVKLANEISTNPSRREMDMLLSTGEQVSIALLSMALQELGQPAISLTGAQVGIVTEAEHTRARILRIETERMQRHLNAGKVVVVAGFQGITCTEELEITTLGRGGSDTSAVALAAALGADCCEIYTDVPGILTADPRLVPDAQLMDQITCDEMLELASLGAKVLHPRAVEIARNYGVPLVVRSSWTDEPGTLVVAPALQPRAIEGLELVHPVDAVEFDTDQAKVALLRVPDRPGVAARLFGEIATQDLDVDLIIQSIHESITNDIAFTVSKNVLKKAEAVASAIAPVLRGNSDIPSAAEVMVDAQIAKVSIAGAGMIGRPGVAAQMFATLADAGVNIQMISTSEVKVSCVVDADDCDRAITALCSTFDVNSSPVKRRDAQTGRQGDGSSQEVPASPPPHLPASSSPIRGVALDLNQARIAIRYVPDRPGMAAKIFQALAKQNISVDMIIQSQRCRIVDGTPRRDIAFTVASGDAAAAKNTLEAVIQEIGCGEVVVDNAIAKVSAVGTGMEGQPGVAARLFEALAQHQINIQMIATSEIKISCVVDQDQGVTALQAIHSAFGLSGSQKIQVPA</sequence>
<keyword evidence="8" id="KW-0808">Transferase</keyword>
<dbReference type="InterPro" id="IPR036393">
    <property type="entry name" value="AceGlu_kinase-like_sf"/>
</dbReference>
<evidence type="ECO:0000256" key="9">
    <source>
        <dbReference type="ARBA" id="ARBA00022737"/>
    </source>
</evidence>
<comment type="caution">
    <text evidence="20">The sequence shown here is derived from an EMBL/GenBank/DDBJ whole genome shotgun (WGS) entry which is preliminary data.</text>
</comment>
<dbReference type="PANTHER" id="PTHR21499">
    <property type="entry name" value="ASPARTATE KINASE"/>
    <property type="match status" value="1"/>
</dbReference>
<comment type="catalytic activity">
    <reaction evidence="15">
        <text>L-aspartate + ATP = 4-phospho-L-aspartate + ADP</text>
        <dbReference type="Rhea" id="RHEA:23776"/>
        <dbReference type="ChEBI" id="CHEBI:29991"/>
        <dbReference type="ChEBI" id="CHEBI:30616"/>
        <dbReference type="ChEBI" id="CHEBI:57535"/>
        <dbReference type="ChEBI" id="CHEBI:456216"/>
        <dbReference type="EC" id="2.7.2.4"/>
    </reaction>
</comment>
<dbReference type="NCBIfam" id="NF005155">
    <property type="entry name" value="PRK06635.1-4"/>
    <property type="match status" value="1"/>
</dbReference>
<evidence type="ECO:0000259" key="19">
    <source>
        <dbReference type="PROSITE" id="PS51671"/>
    </source>
</evidence>
<evidence type="ECO:0000256" key="11">
    <source>
        <dbReference type="ARBA" id="ARBA00022777"/>
    </source>
</evidence>
<dbReference type="PANTHER" id="PTHR21499:SF3">
    <property type="entry name" value="ASPARTOKINASE"/>
    <property type="match status" value="1"/>
</dbReference>
<dbReference type="GO" id="GO:0004072">
    <property type="term" value="F:aspartate kinase activity"/>
    <property type="evidence" value="ECO:0007669"/>
    <property type="project" value="UniProtKB-EC"/>
</dbReference>
<evidence type="ECO:0000256" key="15">
    <source>
        <dbReference type="ARBA" id="ARBA00047872"/>
    </source>
</evidence>
<keyword evidence="10" id="KW-0547">Nucleotide-binding</keyword>
<evidence type="ECO:0000256" key="10">
    <source>
        <dbReference type="ARBA" id="ARBA00022741"/>
    </source>
</evidence>
<evidence type="ECO:0000256" key="6">
    <source>
        <dbReference type="ARBA" id="ARBA00013059"/>
    </source>
</evidence>
<dbReference type="RefSeq" id="WP_226581969.1">
    <property type="nucleotide sequence ID" value="NZ_BLAY01000045.1"/>
</dbReference>
<dbReference type="GO" id="GO:0005524">
    <property type="term" value="F:ATP binding"/>
    <property type="evidence" value="ECO:0007669"/>
    <property type="project" value="UniProtKB-KW"/>
</dbReference>
<evidence type="ECO:0000313" key="21">
    <source>
        <dbReference type="Proteomes" id="UP001050975"/>
    </source>
</evidence>
<dbReference type="Proteomes" id="UP001050975">
    <property type="component" value="Unassembled WGS sequence"/>
</dbReference>
<dbReference type="CDD" id="cd04261">
    <property type="entry name" value="AAK_AKii-LysC-BS"/>
    <property type="match status" value="1"/>
</dbReference>